<name>L8PN90_STRVR</name>
<dbReference type="Gene3D" id="1.10.40.30">
    <property type="entry name" value="Fumarase/aspartase (C-terminal domain)"/>
    <property type="match status" value="1"/>
</dbReference>
<dbReference type="GO" id="GO:0019619">
    <property type="term" value="P:3,4-dihydroxybenzoate catabolic process"/>
    <property type="evidence" value="ECO:0007669"/>
    <property type="project" value="InterPro"/>
</dbReference>
<dbReference type="RefSeq" id="WP_003996328.1">
    <property type="nucleotide sequence ID" value="NZ_AMLP01000040.1"/>
</dbReference>
<dbReference type="InterPro" id="IPR024083">
    <property type="entry name" value="Fumarase/histidase_N"/>
</dbReference>
<dbReference type="GO" id="GO:0016829">
    <property type="term" value="F:lyase activity"/>
    <property type="evidence" value="ECO:0007669"/>
    <property type="project" value="UniProtKB-KW"/>
</dbReference>
<dbReference type="AlphaFoldDB" id="L8PN90"/>
<dbReference type="InterPro" id="IPR012789">
    <property type="entry name" value="Protocat_PcaB-like"/>
</dbReference>
<accession>L8PN90</accession>
<evidence type="ECO:0000256" key="1">
    <source>
        <dbReference type="ARBA" id="ARBA00023239"/>
    </source>
</evidence>
<proteinExistence type="inferred from homology"/>
<protein>
    <submittedName>
        <fullName evidence="5">Putative Adenylosuccinate lyase</fullName>
    </submittedName>
</protein>
<evidence type="ECO:0000256" key="3">
    <source>
        <dbReference type="SAM" id="MobiDB-lite"/>
    </source>
</evidence>
<dbReference type="Gene3D" id="1.10.275.10">
    <property type="entry name" value="Fumarase/aspartase (N-terminal domain)"/>
    <property type="match status" value="1"/>
</dbReference>
<dbReference type="InterPro" id="IPR022761">
    <property type="entry name" value="Fumarate_lyase_N"/>
</dbReference>
<dbReference type="Gene3D" id="1.20.200.10">
    <property type="entry name" value="Fumarase/aspartase (Central domain)"/>
    <property type="match status" value="1"/>
</dbReference>
<evidence type="ECO:0000313" key="5">
    <source>
        <dbReference type="EMBL" id="ELS57985.1"/>
    </source>
</evidence>
<feature type="region of interest" description="Disordered" evidence="3">
    <location>
        <begin position="1"/>
        <end position="21"/>
    </location>
</feature>
<dbReference type="NCBIfam" id="TIGR02426">
    <property type="entry name" value="protocat_pcaB"/>
    <property type="match status" value="1"/>
</dbReference>
<dbReference type="Pfam" id="PF00206">
    <property type="entry name" value="Lyase_1"/>
    <property type="match status" value="1"/>
</dbReference>
<comment type="caution">
    <text evidence="5">The sequence shown here is derived from an EMBL/GenBank/DDBJ whole genome shotgun (WGS) entry which is preliminary data.</text>
</comment>
<dbReference type="PATRIC" id="fig|1160705.3.peg.980"/>
<dbReference type="InterPro" id="IPR020557">
    <property type="entry name" value="Fumarate_lyase_CS"/>
</dbReference>
<dbReference type="PANTHER" id="PTHR43172:SF2">
    <property type="entry name" value="ADENYLOSUCCINATE LYASE C-TERMINAL DOMAIN-CONTAINING PROTEIN"/>
    <property type="match status" value="1"/>
</dbReference>
<feature type="region of interest" description="Disordered" evidence="3">
    <location>
        <begin position="410"/>
        <end position="437"/>
    </location>
</feature>
<comment type="similarity">
    <text evidence="2">Belongs to the class-II fumarase/aspartase family.</text>
</comment>
<dbReference type="PRINTS" id="PR00145">
    <property type="entry name" value="ARGSUCLYASE"/>
</dbReference>
<dbReference type="Proteomes" id="UP000011205">
    <property type="component" value="Unassembled WGS sequence"/>
</dbReference>
<evidence type="ECO:0000313" key="6">
    <source>
        <dbReference type="Proteomes" id="UP000011205"/>
    </source>
</evidence>
<dbReference type="PANTHER" id="PTHR43172">
    <property type="entry name" value="ADENYLOSUCCINATE LYASE"/>
    <property type="match status" value="1"/>
</dbReference>
<dbReference type="InterPro" id="IPR008948">
    <property type="entry name" value="L-Aspartase-like"/>
</dbReference>
<dbReference type="PRINTS" id="PR00149">
    <property type="entry name" value="FUMRATELYASE"/>
</dbReference>
<feature type="domain" description="Adenylosuccinate lyase C-terminal" evidence="4">
    <location>
        <begin position="371"/>
        <end position="434"/>
    </location>
</feature>
<evidence type="ECO:0000259" key="4">
    <source>
        <dbReference type="SMART" id="SM00998"/>
    </source>
</evidence>
<sequence>MTPPAEPTAAESDSGLLSPGWAGSPAATATGDAAYLRALLDAEAALTRAQCALGLAPAEAATAVTAAADGHPFDVRSLAERARAGGNPVIPLVADLTKAVGDAYGPYVHRGATSQDIMDTATMLVAARTLDLILGDLGRTERALARLAAGHRDSAMPGRTLTQHAVPTTFGLKAAGWRSLVLDARDRMTAVRDSLPAQLGGAAGTLAAFGAYGASDPTELPTAYAREVGLRAPELPWHTLRTPIADLAGCLALTAGALGKLAVDVLTLSRTEIAEVAEGSGGGSSAMPHKSNPVRSTLIASAARRAPQLAATLYGSLAAEDERPAGAWQAEWEPLRELLRLVGGAARDAVELTEGLRVRADVMRAHLDLTHGLIVSERLSAELAPVLGRARAKELLTRLAAEGAPLDQAPELTDVDLDPTHYTGSAGALTDRALERR</sequence>
<dbReference type="InterPro" id="IPR000362">
    <property type="entry name" value="Fumarate_lyase_fam"/>
</dbReference>
<dbReference type="SUPFAM" id="SSF48557">
    <property type="entry name" value="L-aspartase-like"/>
    <property type="match status" value="1"/>
</dbReference>
<organism evidence="5 6">
    <name type="scientific">Streptomyces viridochromogenes Tue57</name>
    <dbReference type="NCBI Taxonomy" id="1160705"/>
    <lineage>
        <taxon>Bacteria</taxon>
        <taxon>Bacillati</taxon>
        <taxon>Actinomycetota</taxon>
        <taxon>Actinomycetes</taxon>
        <taxon>Kitasatosporales</taxon>
        <taxon>Streptomycetaceae</taxon>
        <taxon>Streptomyces</taxon>
    </lineage>
</organism>
<dbReference type="EMBL" id="AMLP01000040">
    <property type="protein sequence ID" value="ELS57985.1"/>
    <property type="molecule type" value="Genomic_DNA"/>
</dbReference>
<dbReference type="InterPro" id="IPR019468">
    <property type="entry name" value="AdenyloSucc_lyase_C"/>
</dbReference>
<dbReference type="SMART" id="SM00998">
    <property type="entry name" value="ADSL_C"/>
    <property type="match status" value="1"/>
</dbReference>
<dbReference type="CDD" id="cd01597">
    <property type="entry name" value="pCLME"/>
    <property type="match status" value="1"/>
</dbReference>
<evidence type="ECO:0000256" key="2">
    <source>
        <dbReference type="ARBA" id="ARBA00034772"/>
    </source>
</evidence>
<gene>
    <name evidence="5" type="ORF">STVIR_0983</name>
</gene>
<reference evidence="5 6" key="1">
    <citation type="journal article" date="2013" name="Genome Announc.">
        <title>Draft Genome Sequence of Streptomyces viridochromogenes Strain Tu57, Producer of Avilamycin.</title>
        <authorList>
            <person name="Gruning B.A."/>
            <person name="Erxleben A."/>
            <person name="Hahnlein A."/>
            <person name="Gunther S."/>
        </authorList>
    </citation>
    <scope>NUCLEOTIDE SEQUENCE [LARGE SCALE GENOMIC DNA]</scope>
    <source>
        <strain evidence="5 6">Tue57</strain>
    </source>
</reference>
<keyword evidence="1 5" id="KW-0456">Lyase</keyword>
<dbReference type="PROSITE" id="PS00163">
    <property type="entry name" value="FUMARATE_LYASES"/>
    <property type="match status" value="1"/>
</dbReference>